<dbReference type="EMBL" id="MN448274">
    <property type="protein sequence ID" value="QFG73905.1"/>
    <property type="molecule type" value="Genomic_DNA"/>
</dbReference>
<reference evidence="1" key="1">
    <citation type="journal article" date="2019" name="Philos. Trans. R. Soc. Lond., B, Biol. Sci.">
        <title>Targeted metagenomic recovery of four divergent viruses reveals shared and distinctive characteristics of giant viruses of marine eukaryotes.</title>
        <authorList>
            <person name="Needham D.M."/>
            <person name="Poirier C."/>
            <person name="Hehenberger E."/>
            <person name="Jimenez V."/>
            <person name="Swalwell J.E."/>
            <person name="Santoro A.E."/>
            <person name="Worden A.Z."/>
        </authorList>
    </citation>
    <scope>NUCLEOTIDE SEQUENCE</scope>
    <source>
        <strain evidence="1">OPacV-662</strain>
    </source>
</reference>
<accession>A0A5J6VI82</accession>
<protein>
    <submittedName>
        <fullName evidence="1">Uncharacterized protein</fullName>
    </submittedName>
</protein>
<evidence type="ECO:0000313" key="1">
    <source>
        <dbReference type="EMBL" id="QFG73905.1"/>
    </source>
</evidence>
<proteinExistence type="predicted"/>
<name>A0A5J6VI82_9VIRU</name>
<organism evidence="1">
    <name type="scientific">Megaviridae environmental sample</name>
    <dbReference type="NCBI Taxonomy" id="1737588"/>
    <lineage>
        <taxon>Viruses</taxon>
        <taxon>Varidnaviria</taxon>
        <taxon>Bamfordvirae</taxon>
        <taxon>Nucleocytoviricota</taxon>
        <taxon>Megaviricetes</taxon>
        <taxon>Imitervirales</taxon>
        <taxon>Mimiviridae</taxon>
        <taxon>environmental samples</taxon>
    </lineage>
</organism>
<sequence>MHGLVLAVECTRGMHNFDVFSRFYEGELSSVRTGHNFDRNTIEQTLKYSTLNNIERRLGNAMLKFNTTYIVVFKRGDVHTLKHELAHARYHIDAEYRFKIDKLWRELTRKQQTTIVGFLNRCGYPPHVHMDEFQAYATTEKSNFFGVYIDGLNNLNKKVFPHKRISLRELV</sequence>